<name>A0ACC3AHW4_9EURO</name>
<accession>A0ACC3AHW4</accession>
<proteinExistence type="predicted"/>
<evidence type="ECO:0000313" key="2">
    <source>
        <dbReference type="Proteomes" id="UP001172386"/>
    </source>
</evidence>
<sequence>MDEDQRHEVCQVKKAPGLYLTDWVGASTVNESNILGVTHIFSLLSTQELEQYGPDEGDNVQLRHLDIKDHPSQDILPFLARECDWIDSVISHGTGGQGGVVLIHCQQGISRSAVFIVAYLMRKYQLSYDEALQLVKDDRPIAQPNAGFEEQLRLWEGCDYSIYVAGSIGKTKDEYNTWKRDQEEAVTPTVTSPKTPKTPIIEIGETGIIDMVERKGVHEED</sequence>
<keyword evidence="2" id="KW-1185">Reference proteome</keyword>
<evidence type="ECO:0000313" key="1">
    <source>
        <dbReference type="EMBL" id="KAJ9662879.1"/>
    </source>
</evidence>
<dbReference type="Proteomes" id="UP001172386">
    <property type="component" value="Unassembled WGS sequence"/>
</dbReference>
<dbReference type="EMBL" id="JAPDRQ010000012">
    <property type="protein sequence ID" value="KAJ9662879.1"/>
    <property type="molecule type" value="Genomic_DNA"/>
</dbReference>
<organism evidence="1 2">
    <name type="scientific">Neophaeococcomyces mojaviensis</name>
    <dbReference type="NCBI Taxonomy" id="3383035"/>
    <lineage>
        <taxon>Eukaryota</taxon>
        <taxon>Fungi</taxon>
        <taxon>Dikarya</taxon>
        <taxon>Ascomycota</taxon>
        <taxon>Pezizomycotina</taxon>
        <taxon>Eurotiomycetes</taxon>
        <taxon>Chaetothyriomycetidae</taxon>
        <taxon>Chaetothyriales</taxon>
        <taxon>Chaetothyriales incertae sedis</taxon>
        <taxon>Neophaeococcomyces</taxon>
    </lineage>
</organism>
<comment type="caution">
    <text evidence="1">The sequence shown here is derived from an EMBL/GenBank/DDBJ whole genome shotgun (WGS) entry which is preliminary data.</text>
</comment>
<protein>
    <submittedName>
        <fullName evidence="1">Uncharacterized protein</fullName>
    </submittedName>
</protein>
<reference evidence="1" key="1">
    <citation type="submission" date="2022-10" db="EMBL/GenBank/DDBJ databases">
        <title>Culturing micro-colonial fungi from biological soil crusts in the Mojave desert and describing Neophaeococcomyces mojavensis, and introducing the new genera and species Taxawa tesnikishii.</title>
        <authorList>
            <person name="Kurbessoian T."/>
            <person name="Stajich J.E."/>
        </authorList>
    </citation>
    <scope>NUCLEOTIDE SEQUENCE</scope>
    <source>
        <strain evidence="1">JES_112</strain>
    </source>
</reference>
<gene>
    <name evidence="1" type="ORF">H2198_001107</name>
</gene>